<proteinExistence type="predicted"/>
<evidence type="ECO:0000313" key="3">
    <source>
        <dbReference type="Proteomes" id="UP000775547"/>
    </source>
</evidence>
<accession>A0A9P7G3B4</accession>
<evidence type="ECO:0000256" key="1">
    <source>
        <dbReference type="SAM" id="MobiDB-lite"/>
    </source>
</evidence>
<dbReference type="Proteomes" id="UP000775547">
    <property type="component" value="Unassembled WGS sequence"/>
</dbReference>
<protein>
    <submittedName>
        <fullName evidence="2">Uncharacterized protein</fullName>
    </submittedName>
</protein>
<sequence length="422" mass="45222">MPSAPPSLPPIPISPLTAGLKTIEAEDLRCQRSLRSSPAFSSSPFSRAMDQGTSKAIWSASPSEWEDPATANTSKKGHESPSLQTPSAPEECTLDPPSASPFLFPPPHSEPGPFKPTFCTSAPRTRGAGKGHNRAALTNMTNITHINLPSCVSASLPSPMTAPLVDIPVQRPHSFSITRKLTSEGLHSPSKAHSSPLTHPDSRTAPQDLLKTVSPLRIVKRSQGSLSPDPRNSTTSNKSAVASDVISAVRDAFARTRPECPEDEGEKARELISRESVLTCDEVPSAWSKYNTNMSVVYEDDESDEGYSQDTPSTGTPPPPYMDWYPAFLGSFKPTALARLSAELSYLKALPVASADSGLDDILASFEALIASMPKFASSLAKDGESVVFGEKTASRSVQYCPGDTSSERVPQWSDVLHLDSY</sequence>
<gene>
    <name evidence="2" type="ORF">DXG03_001244</name>
</gene>
<feature type="compositionally biased region" description="Polar residues" evidence="1">
    <location>
        <begin position="51"/>
        <end position="62"/>
    </location>
</feature>
<keyword evidence="3" id="KW-1185">Reference proteome</keyword>
<dbReference type="EMBL" id="JABCKV010000123">
    <property type="protein sequence ID" value="KAG5643277.1"/>
    <property type="molecule type" value="Genomic_DNA"/>
</dbReference>
<evidence type="ECO:0000313" key="2">
    <source>
        <dbReference type="EMBL" id="KAG5643277.1"/>
    </source>
</evidence>
<feature type="region of interest" description="Disordered" evidence="1">
    <location>
        <begin position="34"/>
        <end position="110"/>
    </location>
</feature>
<comment type="caution">
    <text evidence="2">The sequence shown here is derived from an EMBL/GenBank/DDBJ whole genome shotgun (WGS) entry which is preliminary data.</text>
</comment>
<feature type="compositionally biased region" description="Polar residues" evidence="1">
    <location>
        <begin position="222"/>
        <end position="240"/>
    </location>
</feature>
<reference evidence="2" key="2">
    <citation type="submission" date="2021-10" db="EMBL/GenBank/DDBJ databases">
        <title>Phylogenomics reveals ancestral predisposition of the termite-cultivated fungus Termitomyces towards a domesticated lifestyle.</title>
        <authorList>
            <person name="Auxier B."/>
            <person name="Grum-Grzhimaylo A."/>
            <person name="Cardenas M.E."/>
            <person name="Lodge J.D."/>
            <person name="Laessoe T."/>
            <person name="Pedersen O."/>
            <person name="Smith M.E."/>
            <person name="Kuyper T.W."/>
            <person name="Franco-Molano E.A."/>
            <person name="Baroni T.J."/>
            <person name="Aanen D.K."/>
        </authorList>
    </citation>
    <scope>NUCLEOTIDE SEQUENCE</scope>
    <source>
        <strain evidence="2">AP01</strain>
        <tissue evidence="2">Mycelium</tissue>
    </source>
</reference>
<dbReference type="OrthoDB" id="3059539at2759"/>
<dbReference type="AlphaFoldDB" id="A0A9P7G3B4"/>
<feature type="region of interest" description="Disordered" evidence="1">
    <location>
        <begin position="183"/>
        <end position="241"/>
    </location>
</feature>
<reference evidence="2" key="1">
    <citation type="submission" date="2020-07" db="EMBL/GenBank/DDBJ databases">
        <authorList>
            <person name="Nieuwenhuis M."/>
            <person name="Van De Peppel L.J.J."/>
        </authorList>
    </citation>
    <scope>NUCLEOTIDE SEQUENCE</scope>
    <source>
        <strain evidence="2">AP01</strain>
        <tissue evidence="2">Mycelium</tissue>
    </source>
</reference>
<organism evidence="2 3">
    <name type="scientific">Asterophora parasitica</name>
    <dbReference type="NCBI Taxonomy" id="117018"/>
    <lineage>
        <taxon>Eukaryota</taxon>
        <taxon>Fungi</taxon>
        <taxon>Dikarya</taxon>
        <taxon>Basidiomycota</taxon>
        <taxon>Agaricomycotina</taxon>
        <taxon>Agaricomycetes</taxon>
        <taxon>Agaricomycetidae</taxon>
        <taxon>Agaricales</taxon>
        <taxon>Tricholomatineae</taxon>
        <taxon>Lyophyllaceae</taxon>
        <taxon>Asterophora</taxon>
    </lineage>
</organism>
<name>A0A9P7G3B4_9AGAR</name>
<feature type="compositionally biased region" description="Low complexity" evidence="1">
    <location>
        <begin position="35"/>
        <end position="48"/>
    </location>
</feature>